<dbReference type="RefSeq" id="XP_018289984.1">
    <property type="nucleotide sequence ID" value="XM_018436180.1"/>
</dbReference>
<reference evidence="3" key="1">
    <citation type="submission" date="2015-06" db="EMBL/GenBank/DDBJ databases">
        <title>Expansion of signal transduction pathways in fungi by whole-genome duplication.</title>
        <authorList>
            <consortium name="DOE Joint Genome Institute"/>
            <person name="Corrochano L.M."/>
            <person name="Kuo A."/>
            <person name="Marcet-Houben M."/>
            <person name="Polaino S."/>
            <person name="Salamov A."/>
            <person name="Villalobos J.M."/>
            <person name="Alvarez M.I."/>
            <person name="Avalos J."/>
            <person name="Benito E.P."/>
            <person name="Benoit I."/>
            <person name="Burger G."/>
            <person name="Camino L.P."/>
            <person name="Canovas D."/>
            <person name="Cerda-Olmedo E."/>
            <person name="Cheng J.-F."/>
            <person name="Dominguez A."/>
            <person name="Elias M."/>
            <person name="Eslava A.P."/>
            <person name="Glaser F."/>
            <person name="Grimwood J."/>
            <person name="Gutierrez G."/>
            <person name="Heitman J."/>
            <person name="Henrissat B."/>
            <person name="Iturriaga E.A."/>
            <person name="Lang B.F."/>
            <person name="Lavin J.L."/>
            <person name="Lee S."/>
            <person name="Li W."/>
            <person name="Lindquist E."/>
            <person name="Lopez-Garcia S."/>
            <person name="Luque E.M."/>
            <person name="Marcos A.T."/>
            <person name="Martin J."/>
            <person name="McCluskey K."/>
            <person name="Medina H.R."/>
            <person name="Miralles-Duran A."/>
            <person name="Miyazaki A."/>
            <person name="Munoz-Torres E."/>
            <person name="Oguiza J.A."/>
            <person name="Ohm R."/>
            <person name="Olmedo M."/>
            <person name="Orejas M."/>
            <person name="Ortiz-Castellanos L."/>
            <person name="Pisabarro A.G."/>
            <person name="Rodriguez-Romero J."/>
            <person name="Ruiz-Herrera J."/>
            <person name="Ruiz-Vazquez R."/>
            <person name="Sanz C."/>
            <person name="Schackwitz W."/>
            <person name="Schmutz J."/>
            <person name="Shahriari M."/>
            <person name="Shelest E."/>
            <person name="Silva-Franco F."/>
            <person name="Soanes D."/>
            <person name="Syed K."/>
            <person name="Tagua V.G."/>
            <person name="Talbot N.J."/>
            <person name="Thon M."/>
            <person name="De vries R.P."/>
            <person name="Wiebenga A."/>
            <person name="Yadav J.S."/>
            <person name="Braun E.L."/>
            <person name="Baker S."/>
            <person name="Garre V."/>
            <person name="Horwitz B."/>
            <person name="Torres-Martinez S."/>
            <person name="Idnurm A."/>
            <person name="Herrera-Estrella A."/>
            <person name="Gabaldon T."/>
            <person name="Grigoriev I.V."/>
        </authorList>
    </citation>
    <scope>NUCLEOTIDE SEQUENCE [LARGE SCALE GENOMIC DNA]</scope>
    <source>
        <strain evidence="3">NRRL 1555(-)</strain>
    </source>
</reference>
<evidence type="ECO:0000313" key="3">
    <source>
        <dbReference type="Proteomes" id="UP000077315"/>
    </source>
</evidence>
<feature type="region of interest" description="Disordered" evidence="1">
    <location>
        <begin position="156"/>
        <end position="177"/>
    </location>
</feature>
<dbReference type="AlphaFoldDB" id="A0A167M6F6"/>
<keyword evidence="3" id="KW-1185">Reference proteome</keyword>
<sequence>MDTSIPDDPTLVSDGAIPFLRNLQQARKNADARVTANSQQDKERWDSIMKPHQFAIGEHLLLQHENKFGLEYNWMGPYIVVDKNFDKNIYKLTTMEGVPYTSWVHADRLKIAKSDDFDRTWYHPTAAHNNMRRDLAIDSSSTLPFSMIESTRVDRGRSTVSRGGDVGHYFDESEKSG</sequence>
<dbReference type="STRING" id="763407.A0A167M6F6"/>
<protein>
    <submittedName>
        <fullName evidence="2">Uncharacterized protein</fullName>
    </submittedName>
</protein>
<name>A0A167M6F6_PHYB8</name>
<dbReference type="InParanoid" id="A0A167M6F6"/>
<feature type="compositionally biased region" description="Basic and acidic residues" evidence="1">
    <location>
        <begin position="168"/>
        <end position="177"/>
    </location>
</feature>
<evidence type="ECO:0000313" key="2">
    <source>
        <dbReference type="EMBL" id="OAD71944.1"/>
    </source>
</evidence>
<dbReference type="GeneID" id="28997086"/>
<proteinExistence type="predicted"/>
<evidence type="ECO:0000256" key="1">
    <source>
        <dbReference type="SAM" id="MobiDB-lite"/>
    </source>
</evidence>
<gene>
    <name evidence="2" type="ORF">PHYBLDRAFT_169855</name>
</gene>
<dbReference type="OrthoDB" id="2264453at2759"/>
<dbReference type="VEuPathDB" id="FungiDB:PHYBLDRAFT_169855"/>
<dbReference type="Proteomes" id="UP000077315">
    <property type="component" value="Unassembled WGS sequence"/>
</dbReference>
<dbReference type="EMBL" id="KV440984">
    <property type="protein sequence ID" value="OAD71944.1"/>
    <property type="molecule type" value="Genomic_DNA"/>
</dbReference>
<organism evidence="2 3">
    <name type="scientific">Phycomyces blakesleeanus (strain ATCC 8743b / DSM 1359 / FGSC 10004 / NBRC 33097 / NRRL 1555)</name>
    <dbReference type="NCBI Taxonomy" id="763407"/>
    <lineage>
        <taxon>Eukaryota</taxon>
        <taxon>Fungi</taxon>
        <taxon>Fungi incertae sedis</taxon>
        <taxon>Mucoromycota</taxon>
        <taxon>Mucoromycotina</taxon>
        <taxon>Mucoromycetes</taxon>
        <taxon>Mucorales</taxon>
        <taxon>Phycomycetaceae</taxon>
        <taxon>Phycomyces</taxon>
    </lineage>
</organism>
<accession>A0A167M6F6</accession>